<reference evidence="1" key="1">
    <citation type="journal article" date="2017" name="Nature">
        <title>The sunflower genome provides insights into oil metabolism, flowering and Asterid evolution.</title>
        <authorList>
            <person name="Badouin H."/>
            <person name="Gouzy J."/>
            <person name="Grassa C.J."/>
            <person name="Murat F."/>
            <person name="Staton S.E."/>
            <person name="Cottret L."/>
            <person name="Lelandais-Briere C."/>
            <person name="Owens G.L."/>
            <person name="Carrere S."/>
            <person name="Mayjonade B."/>
            <person name="Legrand L."/>
            <person name="Gill N."/>
            <person name="Kane N.C."/>
            <person name="Bowers J.E."/>
            <person name="Hubner S."/>
            <person name="Bellec A."/>
            <person name="Berard A."/>
            <person name="Berges H."/>
            <person name="Blanchet N."/>
            <person name="Boniface M.C."/>
            <person name="Brunel D."/>
            <person name="Catrice O."/>
            <person name="Chaidir N."/>
            <person name="Claudel C."/>
            <person name="Donnadieu C."/>
            <person name="Faraut T."/>
            <person name="Fievet G."/>
            <person name="Helmstetter N."/>
            <person name="King M."/>
            <person name="Knapp S.J."/>
            <person name="Lai Z."/>
            <person name="Le Paslier M.C."/>
            <person name="Lippi Y."/>
            <person name="Lorenzon L."/>
            <person name="Mandel J.R."/>
            <person name="Marage G."/>
            <person name="Marchand G."/>
            <person name="Marquand E."/>
            <person name="Bret-Mestries E."/>
            <person name="Morien E."/>
            <person name="Nambeesan S."/>
            <person name="Nguyen T."/>
            <person name="Pegot-Espagnet P."/>
            <person name="Pouilly N."/>
            <person name="Raftis F."/>
            <person name="Sallet E."/>
            <person name="Schiex T."/>
            <person name="Thomas J."/>
            <person name="Vandecasteele C."/>
            <person name="Vares D."/>
            <person name="Vear F."/>
            <person name="Vautrin S."/>
            <person name="Crespi M."/>
            <person name="Mangin B."/>
            <person name="Burke J.M."/>
            <person name="Salse J."/>
            <person name="Munos S."/>
            <person name="Vincourt P."/>
            <person name="Rieseberg L.H."/>
            <person name="Langlade N.B."/>
        </authorList>
    </citation>
    <scope>NUCLEOTIDE SEQUENCE</scope>
    <source>
        <tissue evidence="1">Leaves</tissue>
    </source>
</reference>
<dbReference type="AlphaFoldDB" id="A0A9K3IH36"/>
<keyword evidence="2" id="KW-1185">Reference proteome</keyword>
<reference evidence="1" key="2">
    <citation type="submission" date="2020-06" db="EMBL/GenBank/DDBJ databases">
        <title>Helianthus annuus Genome sequencing and assembly Release 2.</title>
        <authorList>
            <person name="Gouzy J."/>
            <person name="Langlade N."/>
            <person name="Munos S."/>
        </authorList>
    </citation>
    <scope>NUCLEOTIDE SEQUENCE</scope>
    <source>
        <tissue evidence="1">Leaves</tissue>
    </source>
</reference>
<comment type="caution">
    <text evidence="1">The sequence shown here is derived from an EMBL/GenBank/DDBJ whole genome shotgun (WGS) entry which is preliminary data.</text>
</comment>
<gene>
    <name evidence="1" type="ORF">HanXRQr2_Chr08g0356411</name>
</gene>
<dbReference type="EMBL" id="MNCJ02000323">
    <property type="protein sequence ID" value="KAF5796824.1"/>
    <property type="molecule type" value="Genomic_DNA"/>
</dbReference>
<protein>
    <submittedName>
        <fullName evidence="1">Uncharacterized protein</fullName>
    </submittedName>
</protein>
<accession>A0A9K3IH36</accession>
<dbReference type="Gramene" id="mRNA:HanXRQr2_Chr08g0356411">
    <property type="protein sequence ID" value="CDS:HanXRQr2_Chr08g0356411.1"/>
    <property type="gene ID" value="HanXRQr2_Chr08g0356411"/>
</dbReference>
<name>A0A9K3IH36_HELAN</name>
<evidence type="ECO:0000313" key="1">
    <source>
        <dbReference type="EMBL" id="KAF5796824.1"/>
    </source>
</evidence>
<organism evidence="1 2">
    <name type="scientific">Helianthus annuus</name>
    <name type="common">Common sunflower</name>
    <dbReference type="NCBI Taxonomy" id="4232"/>
    <lineage>
        <taxon>Eukaryota</taxon>
        <taxon>Viridiplantae</taxon>
        <taxon>Streptophyta</taxon>
        <taxon>Embryophyta</taxon>
        <taxon>Tracheophyta</taxon>
        <taxon>Spermatophyta</taxon>
        <taxon>Magnoliopsida</taxon>
        <taxon>eudicotyledons</taxon>
        <taxon>Gunneridae</taxon>
        <taxon>Pentapetalae</taxon>
        <taxon>asterids</taxon>
        <taxon>campanulids</taxon>
        <taxon>Asterales</taxon>
        <taxon>Asteraceae</taxon>
        <taxon>Asteroideae</taxon>
        <taxon>Heliantheae alliance</taxon>
        <taxon>Heliantheae</taxon>
        <taxon>Helianthus</taxon>
    </lineage>
</organism>
<proteinExistence type="predicted"/>
<evidence type="ECO:0000313" key="2">
    <source>
        <dbReference type="Proteomes" id="UP000215914"/>
    </source>
</evidence>
<sequence>MGVVGKDGIQYGVPILVVIQREESIQNNKNILADIDEMESTDNLGYMCMDTMHGNSPRGPTENVGNGVNSLMDLDDPFIVMVESTSTKSKPKTNMKSTNQVSKLFATKGNDLHGFFISLGHVTRSHLKPITNGPYSKFNGKITSNLGHDLKPIMNMRRTNAPFNPGGTSLESDEMIHEVKLFKGVMMIIIKRNRVDVPFDPGGLVRRQNSRTSFFEDGENDAVAYQHILYFYLKFEFPILSFFMVINRASRVYCFLVFD</sequence>
<dbReference type="Proteomes" id="UP000215914">
    <property type="component" value="Unassembled WGS sequence"/>
</dbReference>